<dbReference type="OrthoDB" id="668709at2"/>
<reference evidence="1 2" key="1">
    <citation type="submission" date="2018-06" db="EMBL/GenBank/DDBJ databases">
        <title>Pedobacter endophyticus sp. nov., an endophytic bacterium isolated from a leaf of Triticum aestivum.</title>
        <authorList>
            <person name="Zhang L."/>
        </authorList>
    </citation>
    <scope>NUCLEOTIDE SEQUENCE [LARGE SCALE GENOMIC DNA]</scope>
    <source>
        <strain evidence="1 2">CM134L-2</strain>
    </source>
</reference>
<sequence length="135" mass="15720">METIQISENLKAHFLRLYQLAICDDNFSSLELKMLYKFAEERGVTAKNLDEILLKPIDSKNIIPQALEEKIDYLYDLTVMIWADQQIDDNERSALEKYIKLFGFVEENATAIADYFLEAIQNGKSKHEIINELQN</sequence>
<evidence type="ECO:0000313" key="1">
    <source>
        <dbReference type="EMBL" id="RWU04881.1"/>
    </source>
</evidence>
<evidence type="ECO:0008006" key="3">
    <source>
        <dbReference type="Google" id="ProtNLM"/>
    </source>
</evidence>
<dbReference type="AlphaFoldDB" id="A0A3S3PXS7"/>
<comment type="caution">
    <text evidence="1">The sequence shown here is derived from an EMBL/GenBank/DDBJ whole genome shotgun (WGS) entry which is preliminary data.</text>
</comment>
<accession>A0A3S3PXS7</accession>
<dbReference type="EMBL" id="SAYW01000006">
    <property type="protein sequence ID" value="RWU04881.1"/>
    <property type="molecule type" value="Genomic_DNA"/>
</dbReference>
<organism evidence="1 2">
    <name type="scientific">Pedobacter chitinilyticus</name>
    <dbReference type="NCBI Taxonomy" id="2233776"/>
    <lineage>
        <taxon>Bacteria</taxon>
        <taxon>Pseudomonadati</taxon>
        <taxon>Bacteroidota</taxon>
        <taxon>Sphingobacteriia</taxon>
        <taxon>Sphingobacteriales</taxon>
        <taxon>Sphingobacteriaceae</taxon>
        <taxon>Pedobacter</taxon>
    </lineage>
</organism>
<dbReference type="Gene3D" id="1.10.3680.10">
    <property type="entry name" value="TerB-like"/>
    <property type="match status" value="1"/>
</dbReference>
<dbReference type="SUPFAM" id="SSF158682">
    <property type="entry name" value="TerB-like"/>
    <property type="match status" value="1"/>
</dbReference>
<proteinExistence type="predicted"/>
<keyword evidence="2" id="KW-1185">Reference proteome</keyword>
<gene>
    <name evidence="1" type="ORF">DPV69_17105</name>
</gene>
<dbReference type="RefSeq" id="WP_113648633.1">
    <property type="nucleotide sequence ID" value="NZ_QMHN01000006.1"/>
</dbReference>
<evidence type="ECO:0000313" key="2">
    <source>
        <dbReference type="Proteomes" id="UP000284120"/>
    </source>
</evidence>
<name>A0A3S3PXS7_9SPHI</name>
<protein>
    <recommendedName>
        <fullName evidence="3">TerB family tellurite resistance protein</fullName>
    </recommendedName>
</protein>
<dbReference type="Proteomes" id="UP000284120">
    <property type="component" value="Unassembled WGS sequence"/>
</dbReference>
<dbReference type="InterPro" id="IPR029024">
    <property type="entry name" value="TerB-like"/>
</dbReference>